<dbReference type="Pfam" id="PF01608">
    <property type="entry name" value="I_LWEQ"/>
    <property type="match status" value="1"/>
</dbReference>
<dbReference type="GO" id="GO:0003779">
    <property type="term" value="F:actin binding"/>
    <property type="evidence" value="ECO:0007669"/>
    <property type="project" value="InterPro"/>
</dbReference>
<dbReference type="GO" id="GO:0005886">
    <property type="term" value="C:plasma membrane"/>
    <property type="evidence" value="ECO:0007669"/>
    <property type="project" value="TreeGrafter"/>
</dbReference>
<dbReference type="InterPro" id="IPR036476">
    <property type="entry name" value="Talin_cent_sf"/>
</dbReference>
<evidence type="ECO:0000256" key="2">
    <source>
        <dbReference type="ARBA" id="ARBA00022490"/>
    </source>
</evidence>
<feature type="domain" description="Talin central" evidence="5">
    <location>
        <begin position="32"/>
        <end position="193"/>
    </location>
</feature>
<dbReference type="GO" id="GO:0005737">
    <property type="term" value="C:cytoplasm"/>
    <property type="evidence" value="ECO:0007669"/>
    <property type="project" value="UniProtKB-SubCell"/>
</dbReference>
<keyword evidence="2" id="KW-0963">Cytoplasm</keyword>
<proteinExistence type="predicted"/>
<protein>
    <submittedName>
        <fullName evidence="7">(spotted green pufferfish) hypothetical protein</fullName>
    </submittedName>
</protein>
<reference evidence="7" key="1">
    <citation type="journal article" date="2004" name="Nature">
        <title>Genome duplication in the teleost fish Tetraodon nigroviridis reveals the early vertebrate proto-karyotype.</title>
        <authorList>
            <person name="Jaillon O."/>
            <person name="Aury J.-M."/>
            <person name="Brunet F."/>
            <person name="Petit J.-L."/>
            <person name="Stange-Thomann N."/>
            <person name="Mauceli E."/>
            <person name="Bouneau L."/>
            <person name="Fischer C."/>
            <person name="Ozouf-Costaz C."/>
            <person name="Bernot A."/>
            <person name="Nicaud S."/>
            <person name="Jaffe D."/>
            <person name="Fisher S."/>
            <person name="Lutfalla G."/>
            <person name="Dossat C."/>
            <person name="Segurens B."/>
            <person name="Dasilva C."/>
            <person name="Salanoubat M."/>
            <person name="Levy M."/>
            <person name="Boudet N."/>
            <person name="Castellano S."/>
            <person name="Anthouard V."/>
            <person name="Jubin C."/>
            <person name="Castelli V."/>
            <person name="Katinka M."/>
            <person name="Vacherie B."/>
            <person name="Biemont C."/>
            <person name="Skalli Z."/>
            <person name="Cattolico L."/>
            <person name="Poulain J."/>
            <person name="De Berardinis V."/>
            <person name="Cruaud C."/>
            <person name="Duprat S."/>
            <person name="Brottier P."/>
            <person name="Coutanceau J.-P."/>
            <person name="Gouzy J."/>
            <person name="Parra G."/>
            <person name="Lardier G."/>
            <person name="Chapple C."/>
            <person name="McKernan K.J."/>
            <person name="McEwan P."/>
            <person name="Bosak S."/>
            <person name="Kellis M."/>
            <person name="Volff J.-N."/>
            <person name="Guigo R."/>
            <person name="Zody M.C."/>
            <person name="Mesirov J."/>
            <person name="Lindblad-Toh K."/>
            <person name="Birren B."/>
            <person name="Nusbaum C."/>
            <person name="Kahn D."/>
            <person name="Robinson-Rechavi M."/>
            <person name="Laudet V."/>
            <person name="Schachter V."/>
            <person name="Quetier F."/>
            <person name="Saurin W."/>
            <person name="Scarpelli C."/>
            <person name="Wincker P."/>
            <person name="Lander E.S."/>
            <person name="Weissenbach J."/>
            <person name="Roest Crollius H."/>
        </authorList>
    </citation>
    <scope>NUCLEOTIDE SEQUENCE [LARGE SCALE GENOMIC DNA]</scope>
</reference>
<feature type="compositionally biased region" description="Polar residues" evidence="3">
    <location>
        <begin position="8"/>
        <end position="20"/>
    </location>
</feature>
<dbReference type="Pfam" id="PF09141">
    <property type="entry name" value="Talin_middle"/>
    <property type="match status" value="1"/>
</dbReference>
<reference evidence="7" key="2">
    <citation type="submission" date="2004-02" db="EMBL/GenBank/DDBJ databases">
        <authorList>
            <consortium name="Genoscope"/>
            <consortium name="Whitehead Institute Centre for Genome Research"/>
        </authorList>
    </citation>
    <scope>NUCLEOTIDE SEQUENCE</scope>
</reference>
<dbReference type="Gene3D" id="1.20.1420.10">
    <property type="entry name" value="Talin, central domain"/>
    <property type="match status" value="1"/>
</dbReference>
<dbReference type="GO" id="GO:0030036">
    <property type="term" value="P:actin cytoskeleton organization"/>
    <property type="evidence" value="ECO:0007669"/>
    <property type="project" value="TreeGrafter"/>
</dbReference>
<gene>
    <name evidence="7" type="ORF">GSTENG00015953001</name>
</gene>
<evidence type="ECO:0000313" key="7">
    <source>
        <dbReference type="EMBL" id="CAF98299.1"/>
    </source>
</evidence>
<dbReference type="InterPro" id="IPR002558">
    <property type="entry name" value="ILWEQ_dom"/>
</dbReference>
<accession>Q4SM33</accession>
<feature type="non-terminal residue" evidence="7">
    <location>
        <position position="383"/>
    </location>
</feature>
<evidence type="ECO:0000259" key="5">
    <source>
        <dbReference type="Pfam" id="PF09141"/>
    </source>
</evidence>
<dbReference type="GO" id="GO:0001726">
    <property type="term" value="C:ruffle"/>
    <property type="evidence" value="ECO:0007669"/>
    <property type="project" value="InterPro"/>
</dbReference>
<dbReference type="InterPro" id="IPR015224">
    <property type="entry name" value="Talin_cent"/>
</dbReference>
<sequence>PRPYNMGTMPSAQQQVTTGQMHRGHMPPLSLAQQALMGTINSSMQAVQQAQADLGYADNPPPLGHDLASRAWVQNKVDESKHEIHSQVGAITAGTASVVNLTAGEPTETDYSAVGCAITTISSNLTEMSKGVKLLSALMDDDVGSGHKLMGAARMLAGAVSDLLRSVEPAAAEPRQTVLTAAGSIGQASGDLLRHMGEGEIDEKFQETLMNLAKAVANAAAMLVLKAKNVAQVAEDTVLQNQVIAAATQCALSTSQLVACTKVVSPTISSPVCQEQLVEAGKLVDRSVETCVKACRSASDDGELLKQVSAAAGVVGQALSDLLQHVRHYASCGEPIGRYDQATDTIMNVTENIFTSMGDAGECKKRHVLQVGRLASNSPVQIR</sequence>
<feature type="domain" description="I/LWEQ" evidence="4">
    <location>
        <begin position="202"/>
        <end position="300"/>
    </location>
</feature>
<dbReference type="GO" id="GO:0005178">
    <property type="term" value="F:integrin binding"/>
    <property type="evidence" value="ECO:0007669"/>
    <property type="project" value="TreeGrafter"/>
</dbReference>
<dbReference type="SUPFAM" id="SSF109885">
    <property type="entry name" value="I/LWEQ domain"/>
    <property type="match status" value="1"/>
</dbReference>
<dbReference type="KEGG" id="tng:GSTEN00015953G001"/>
<dbReference type="GO" id="GO:0005925">
    <property type="term" value="C:focal adhesion"/>
    <property type="evidence" value="ECO:0007669"/>
    <property type="project" value="InterPro"/>
</dbReference>
<dbReference type="InterPro" id="IPR035964">
    <property type="entry name" value="I/LWEQ_dom_sf"/>
</dbReference>
<evidence type="ECO:0000259" key="4">
    <source>
        <dbReference type="Pfam" id="PF01608"/>
    </source>
</evidence>
<feature type="region of interest" description="Disordered" evidence="3">
    <location>
        <begin position="1"/>
        <end position="24"/>
    </location>
</feature>
<evidence type="ECO:0000256" key="3">
    <source>
        <dbReference type="SAM" id="MobiDB-lite"/>
    </source>
</evidence>
<organism evidence="7">
    <name type="scientific">Tetraodon nigroviridis</name>
    <name type="common">Spotted green pufferfish</name>
    <name type="synonym">Chelonodon nigroviridis</name>
    <dbReference type="NCBI Taxonomy" id="99883"/>
    <lineage>
        <taxon>Eukaryota</taxon>
        <taxon>Metazoa</taxon>
        <taxon>Chordata</taxon>
        <taxon>Craniata</taxon>
        <taxon>Vertebrata</taxon>
        <taxon>Euteleostomi</taxon>
        <taxon>Actinopterygii</taxon>
        <taxon>Neopterygii</taxon>
        <taxon>Teleostei</taxon>
        <taxon>Neoteleostei</taxon>
        <taxon>Acanthomorphata</taxon>
        <taxon>Eupercaria</taxon>
        <taxon>Tetraodontiformes</taxon>
        <taxon>Tetradontoidea</taxon>
        <taxon>Tetraodontidae</taxon>
        <taxon>Tetraodon</taxon>
    </lineage>
</organism>
<dbReference type="GO" id="GO:0005200">
    <property type="term" value="F:structural constituent of cytoskeleton"/>
    <property type="evidence" value="ECO:0007669"/>
    <property type="project" value="InterPro"/>
</dbReference>
<dbReference type="PANTHER" id="PTHR19981">
    <property type="entry name" value="TALIN"/>
    <property type="match status" value="1"/>
</dbReference>
<dbReference type="FunFam" id="1.20.120.230:FF:000003">
    <property type="entry name" value="Talin 2"/>
    <property type="match status" value="1"/>
</dbReference>
<dbReference type="GO" id="GO:0098609">
    <property type="term" value="P:cell-cell adhesion"/>
    <property type="evidence" value="ECO:0007669"/>
    <property type="project" value="TreeGrafter"/>
</dbReference>
<name>Q4SM33_TETNG</name>
<dbReference type="PANTHER" id="PTHR19981:SF34">
    <property type="entry name" value="TALIN-2"/>
    <property type="match status" value="1"/>
</dbReference>
<dbReference type="Pfam" id="PF25177">
    <property type="entry name" value="Talin_VBS2"/>
    <property type="match status" value="1"/>
</dbReference>
<evidence type="ECO:0000259" key="6">
    <source>
        <dbReference type="Pfam" id="PF25177"/>
    </source>
</evidence>
<dbReference type="Gene3D" id="1.20.120.230">
    <property type="entry name" value="Alpha-catenin/vinculin-like"/>
    <property type="match status" value="2"/>
</dbReference>
<dbReference type="InterPro" id="IPR057346">
    <property type="entry name" value="Talin1/2_VBS2"/>
</dbReference>
<dbReference type="EMBL" id="CAAE01014555">
    <property type="protein sequence ID" value="CAF98299.1"/>
    <property type="molecule type" value="Genomic_DNA"/>
</dbReference>
<feature type="domain" description="Talin-1/2 VBS2" evidence="6">
    <location>
        <begin position="335"/>
        <end position="365"/>
    </location>
</feature>
<comment type="subcellular location">
    <subcellularLocation>
        <location evidence="1">Cytoplasm</location>
    </subcellularLocation>
</comment>
<evidence type="ECO:0000256" key="1">
    <source>
        <dbReference type="ARBA" id="ARBA00004496"/>
    </source>
</evidence>
<dbReference type="SUPFAM" id="SSF109880">
    <property type="entry name" value="A middle domain of Talin 1"/>
    <property type="match status" value="1"/>
</dbReference>
<comment type="caution">
    <text evidence="7">The sequence shown here is derived from an EMBL/GenBank/DDBJ whole genome shotgun (WGS) entry which is preliminary data.</text>
</comment>
<dbReference type="OrthoDB" id="8812380at2759"/>
<dbReference type="AlphaFoldDB" id="Q4SM33"/>